<evidence type="ECO:0000256" key="4">
    <source>
        <dbReference type="ARBA" id="ARBA00012269"/>
    </source>
</evidence>
<evidence type="ECO:0000313" key="19">
    <source>
        <dbReference type="EMBL" id="RZB71189.1"/>
    </source>
</evidence>
<comment type="cofactor">
    <cofactor evidence="1">
        <name>L-ascorbate</name>
        <dbReference type="ChEBI" id="CHEBI:38290"/>
    </cofactor>
</comment>
<evidence type="ECO:0000256" key="12">
    <source>
        <dbReference type="ARBA" id="ARBA00023004"/>
    </source>
</evidence>
<keyword evidence="6" id="KW-0479">Metal-binding</keyword>
<dbReference type="InterPro" id="IPR045054">
    <property type="entry name" value="P4HA-like"/>
</dbReference>
<comment type="subcellular location">
    <subcellularLocation>
        <location evidence="2">Endoplasmic reticulum membrane</location>
        <topology evidence="2">Single-pass type II membrane protein</topology>
    </subcellularLocation>
</comment>
<evidence type="ECO:0000256" key="3">
    <source>
        <dbReference type="ARBA" id="ARBA00006511"/>
    </source>
</evidence>
<keyword evidence="7" id="KW-0256">Endoplasmic reticulum</keyword>
<dbReference type="GO" id="GO:0031418">
    <property type="term" value="F:L-ascorbic acid binding"/>
    <property type="evidence" value="ECO:0007669"/>
    <property type="project" value="InterPro"/>
</dbReference>
<dbReference type="PROSITE" id="PS51670">
    <property type="entry name" value="SHKT"/>
    <property type="match status" value="1"/>
</dbReference>
<dbReference type="InterPro" id="IPR005123">
    <property type="entry name" value="Oxoglu/Fe-dep_dioxygenase_dom"/>
</dbReference>
<comment type="caution">
    <text evidence="19">The sequence shown here is derived from an EMBL/GenBank/DDBJ whole genome shotgun (WGS) entry which is preliminary data.</text>
</comment>
<feature type="signal peptide" evidence="16">
    <location>
        <begin position="1"/>
        <end position="22"/>
    </location>
</feature>
<evidence type="ECO:0000256" key="13">
    <source>
        <dbReference type="ARBA" id="ARBA00023136"/>
    </source>
</evidence>
<dbReference type="GO" id="GO:0005506">
    <property type="term" value="F:iron ion binding"/>
    <property type="evidence" value="ECO:0007669"/>
    <property type="project" value="InterPro"/>
</dbReference>
<keyword evidence="8" id="KW-0223">Dioxygenase</keyword>
<dbReference type="EMBL" id="QZWG01000013">
    <property type="protein sequence ID" value="RZB71189.1"/>
    <property type="molecule type" value="Genomic_DNA"/>
</dbReference>
<sequence length="318" mass="35366">MVSRHLVSLFLCFLCFEISVSSIRLPGLDQDAKATHGSVLRLNRGGSSVKFDPTRVTQLSWSPRAFLYKGFLSDEECDHLITLAKDKLEKSMVADNESGKSIMSEVRTSSGMFLNKAQDEIVAGIEARIAAWTFLPIENGESMQILHYENGQKYEPHFDYFHDKANQVMGGHRIATVLMYLSDVEKGGETIFPNAKAKLLQPKDESWSECAHKGYAVKPRKGDALLFFSLHLDASTDNKSLHGSCPVIEGEKWSATKWIHVSDFQKPIKQVDSGDCVDENENCPRWAKVGECEKNPLYMVGGEGVKGSCMKSCNVCSS</sequence>
<evidence type="ECO:0000256" key="8">
    <source>
        <dbReference type="ARBA" id="ARBA00022964"/>
    </source>
</evidence>
<dbReference type="PANTHER" id="PTHR10869:SF238">
    <property type="entry name" value="PROLYL 4-HYDROXYLASE 6-RELATED"/>
    <property type="match status" value="1"/>
</dbReference>
<keyword evidence="20" id="KW-1185">Reference proteome</keyword>
<keyword evidence="12" id="KW-0408">Iron</keyword>
<evidence type="ECO:0000256" key="1">
    <source>
        <dbReference type="ARBA" id="ARBA00001961"/>
    </source>
</evidence>
<keyword evidence="14" id="KW-0325">Glycoprotein</keyword>
<keyword evidence="11" id="KW-0560">Oxidoreductase</keyword>
<dbReference type="InterPro" id="IPR003582">
    <property type="entry name" value="ShKT_dom"/>
</dbReference>
<dbReference type="InterPro" id="IPR044862">
    <property type="entry name" value="Pro_4_hyd_alph_FE2OG_OXY"/>
</dbReference>
<reference evidence="19 20" key="1">
    <citation type="submission" date="2018-09" db="EMBL/GenBank/DDBJ databases">
        <title>A high-quality reference genome of wild soybean provides a powerful tool to mine soybean genomes.</title>
        <authorList>
            <person name="Xie M."/>
            <person name="Chung C.Y.L."/>
            <person name="Li M.-W."/>
            <person name="Wong F.-L."/>
            <person name="Chan T.-F."/>
            <person name="Lam H.-M."/>
        </authorList>
    </citation>
    <scope>NUCLEOTIDE SEQUENCE [LARGE SCALE GENOMIC DNA]</scope>
    <source>
        <strain evidence="20">cv. W05</strain>
        <tissue evidence="19">Hypocotyl of etiolated seedlings</tissue>
    </source>
</reference>
<dbReference type="SMART" id="SM00254">
    <property type="entry name" value="ShKT"/>
    <property type="match status" value="1"/>
</dbReference>
<keyword evidence="13" id="KW-0472">Membrane</keyword>
<keyword evidence="10" id="KW-1133">Transmembrane helix</keyword>
<gene>
    <name evidence="19" type="ORF">D0Y65_035922</name>
</gene>
<evidence type="ECO:0000256" key="14">
    <source>
        <dbReference type="ARBA" id="ARBA00023180"/>
    </source>
</evidence>
<evidence type="ECO:0000313" key="20">
    <source>
        <dbReference type="Proteomes" id="UP000289340"/>
    </source>
</evidence>
<comment type="similarity">
    <text evidence="3">Belongs to the P4HA family.</text>
</comment>
<dbReference type="Gramene" id="XM_028341919.1">
    <property type="protein sequence ID" value="XP_028197720.1"/>
    <property type="gene ID" value="LOC114382472"/>
</dbReference>
<evidence type="ECO:0000256" key="6">
    <source>
        <dbReference type="ARBA" id="ARBA00022723"/>
    </source>
</evidence>
<evidence type="ECO:0000259" key="17">
    <source>
        <dbReference type="PROSITE" id="PS51471"/>
    </source>
</evidence>
<dbReference type="AlphaFoldDB" id="A0A445HC53"/>
<dbReference type="InterPro" id="IPR006620">
    <property type="entry name" value="Pro_4_hyd_alph"/>
</dbReference>
<comment type="catalytic activity">
    <reaction evidence="15">
        <text>L-prolyl-[collagen] + 2-oxoglutarate + O2 = trans-4-hydroxy-L-prolyl-[collagen] + succinate + CO2</text>
        <dbReference type="Rhea" id="RHEA:18945"/>
        <dbReference type="Rhea" id="RHEA-COMP:11676"/>
        <dbReference type="Rhea" id="RHEA-COMP:11680"/>
        <dbReference type="ChEBI" id="CHEBI:15379"/>
        <dbReference type="ChEBI" id="CHEBI:16526"/>
        <dbReference type="ChEBI" id="CHEBI:16810"/>
        <dbReference type="ChEBI" id="CHEBI:30031"/>
        <dbReference type="ChEBI" id="CHEBI:50342"/>
        <dbReference type="ChEBI" id="CHEBI:61965"/>
        <dbReference type="EC" id="1.14.11.2"/>
    </reaction>
</comment>
<dbReference type="Gene3D" id="2.60.120.620">
    <property type="entry name" value="q2cbj1_9rhob like domain"/>
    <property type="match status" value="1"/>
</dbReference>
<dbReference type="FunFam" id="2.60.120.620:FF:000002">
    <property type="entry name" value="Prolyl 4-hydroxylase 4"/>
    <property type="match status" value="1"/>
</dbReference>
<dbReference type="GO" id="GO:0004656">
    <property type="term" value="F:procollagen-proline 4-dioxygenase activity"/>
    <property type="evidence" value="ECO:0007669"/>
    <property type="project" value="UniProtKB-EC"/>
</dbReference>
<evidence type="ECO:0000256" key="15">
    <source>
        <dbReference type="ARBA" id="ARBA00049169"/>
    </source>
</evidence>
<dbReference type="PROSITE" id="PS51471">
    <property type="entry name" value="FE2OG_OXY"/>
    <property type="match status" value="1"/>
</dbReference>
<evidence type="ECO:0000256" key="10">
    <source>
        <dbReference type="ARBA" id="ARBA00022989"/>
    </source>
</evidence>
<dbReference type="EC" id="1.14.11.2" evidence="4"/>
<protein>
    <recommendedName>
        <fullName evidence="4">procollagen-proline 4-dioxygenase</fullName>
        <ecNumber evidence="4">1.14.11.2</ecNumber>
    </recommendedName>
</protein>
<feature type="domain" description="Fe2OG dioxygenase" evidence="17">
    <location>
        <begin position="139"/>
        <end position="261"/>
    </location>
</feature>
<evidence type="ECO:0000259" key="18">
    <source>
        <dbReference type="PROSITE" id="PS51670"/>
    </source>
</evidence>
<accession>A0A445HC53</accession>
<evidence type="ECO:0000256" key="9">
    <source>
        <dbReference type="ARBA" id="ARBA00022968"/>
    </source>
</evidence>
<keyword evidence="9" id="KW-0735">Signal-anchor</keyword>
<dbReference type="Pfam" id="PF01549">
    <property type="entry name" value="ShK"/>
    <property type="match status" value="1"/>
</dbReference>
<keyword evidence="5" id="KW-0812">Transmembrane</keyword>
<feature type="domain" description="ShKT" evidence="18">
    <location>
        <begin position="276"/>
        <end position="316"/>
    </location>
</feature>
<feature type="chain" id="PRO_5019028182" description="procollagen-proline 4-dioxygenase" evidence="16">
    <location>
        <begin position="23"/>
        <end position="318"/>
    </location>
</feature>
<dbReference type="Pfam" id="PF13640">
    <property type="entry name" value="2OG-FeII_Oxy_3"/>
    <property type="match status" value="1"/>
</dbReference>
<evidence type="ECO:0000256" key="5">
    <source>
        <dbReference type="ARBA" id="ARBA00022692"/>
    </source>
</evidence>
<organism evidence="19 20">
    <name type="scientific">Glycine soja</name>
    <name type="common">Wild soybean</name>
    <dbReference type="NCBI Taxonomy" id="3848"/>
    <lineage>
        <taxon>Eukaryota</taxon>
        <taxon>Viridiplantae</taxon>
        <taxon>Streptophyta</taxon>
        <taxon>Embryophyta</taxon>
        <taxon>Tracheophyta</taxon>
        <taxon>Spermatophyta</taxon>
        <taxon>Magnoliopsida</taxon>
        <taxon>eudicotyledons</taxon>
        <taxon>Gunneridae</taxon>
        <taxon>Pentapetalae</taxon>
        <taxon>rosids</taxon>
        <taxon>fabids</taxon>
        <taxon>Fabales</taxon>
        <taxon>Fabaceae</taxon>
        <taxon>Papilionoideae</taxon>
        <taxon>50 kb inversion clade</taxon>
        <taxon>NPAAA clade</taxon>
        <taxon>indigoferoid/millettioid clade</taxon>
        <taxon>Phaseoleae</taxon>
        <taxon>Glycine</taxon>
        <taxon>Glycine subgen. Soja</taxon>
    </lineage>
</organism>
<keyword evidence="16" id="KW-0732">Signal</keyword>
<name>A0A445HC53_GLYSO</name>
<evidence type="ECO:0000256" key="2">
    <source>
        <dbReference type="ARBA" id="ARBA00004648"/>
    </source>
</evidence>
<evidence type="ECO:0000256" key="16">
    <source>
        <dbReference type="SAM" id="SignalP"/>
    </source>
</evidence>
<proteinExistence type="inferred from homology"/>
<dbReference type="Proteomes" id="UP000289340">
    <property type="component" value="Chromosome 13"/>
</dbReference>
<dbReference type="SMR" id="A0A445HC53"/>
<evidence type="ECO:0000256" key="7">
    <source>
        <dbReference type="ARBA" id="ARBA00022824"/>
    </source>
</evidence>
<dbReference type="SMART" id="SM00702">
    <property type="entry name" value="P4Hc"/>
    <property type="match status" value="1"/>
</dbReference>
<dbReference type="PANTHER" id="PTHR10869">
    <property type="entry name" value="PROLYL 4-HYDROXYLASE ALPHA SUBUNIT"/>
    <property type="match status" value="1"/>
</dbReference>
<evidence type="ECO:0000256" key="11">
    <source>
        <dbReference type="ARBA" id="ARBA00023002"/>
    </source>
</evidence>
<dbReference type="GO" id="GO:0005789">
    <property type="term" value="C:endoplasmic reticulum membrane"/>
    <property type="evidence" value="ECO:0007669"/>
    <property type="project" value="UniProtKB-SubCell"/>
</dbReference>